<dbReference type="SUPFAM" id="SSF52540">
    <property type="entry name" value="P-loop containing nucleoside triphosphate hydrolases"/>
    <property type="match status" value="1"/>
</dbReference>
<dbReference type="Proteomes" id="UP000703269">
    <property type="component" value="Unassembled WGS sequence"/>
</dbReference>
<proteinExistence type="predicted"/>
<dbReference type="PANTHER" id="PTHR33266">
    <property type="entry name" value="CHROMOSOME 15, WHOLE GENOME SHOTGUN SEQUENCE"/>
    <property type="match status" value="1"/>
</dbReference>
<dbReference type="AlphaFoldDB" id="A0A9P3GG07"/>
<evidence type="ECO:0000313" key="2">
    <source>
        <dbReference type="Proteomes" id="UP000703269"/>
    </source>
</evidence>
<dbReference type="PANTHER" id="PTHR33266:SF1">
    <property type="entry name" value="F-BOX DOMAIN-CONTAINING PROTEIN"/>
    <property type="match status" value="1"/>
</dbReference>
<dbReference type="InterPro" id="IPR027417">
    <property type="entry name" value="P-loop_NTPase"/>
</dbReference>
<name>A0A9P3GG07_9APHY</name>
<organism evidence="1 2">
    <name type="scientific">Phanerochaete sordida</name>
    <dbReference type="NCBI Taxonomy" id="48140"/>
    <lineage>
        <taxon>Eukaryota</taxon>
        <taxon>Fungi</taxon>
        <taxon>Dikarya</taxon>
        <taxon>Basidiomycota</taxon>
        <taxon>Agaricomycotina</taxon>
        <taxon>Agaricomycetes</taxon>
        <taxon>Polyporales</taxon>
        <taxon>Phanerochaetaceae</taxon>
        <taxon>Phanerochaete</taxon>
    </lineage>
</organism>
<gene>
    <name evidence="1" type="ORF">PsYK624_102790</name>
</gene>
<keyword evidence="2" id="KW-1185">Reference proteome</keyword>
<dbReference type="EMBL" id="BPQB01000037">
    <property type="protein sequence ID" value="GJE94111.1"/>
    <property type="molecule type" value="Genomic_DNA"/>
</dbReference>
<dbReference type="OrthoDB" id="107110at2759"/>
<protein>
    <submittedName>
        <fullName evidence="1">Uncharacterized protein</fullName>
    </submittedName>
</protein>
<accession>A0A9P3GG07</accession>
<evidence type="ECO:0000313" key="1">
    <source>
        <dbReference type="EMBL" id="GJE94111.1"/>
    </source>
</evidence>
<reference evidence="1 2" key="1">
    <citation type="submission" date="2021-08" db="EMBL/GenBank/DDBJ databases">
        <title>Draft Genome Sequence of Phanerochaete sordida strain YK-624.</title>
        <authorList>
            <person name="Mori T."/>
            <person name="Dohra H."/>
            <person name="Suzuki T."/>
            <person name="Kawagishi H."/>
            <person name="Hirai H."/>
        </authorList>
    </citation>
    <scope>NUCLEOTIDE SEQUENCE [LARGE SCALE GENOMIC DNA]</scope>
    <source>
        <strain evidence="1 2">YK-624</strain>
    </source>
</reference>
<comment type="caution">
    <text evidence="1">The sequence shown here is derived from an EMBL/GenBank/DDBJ whole genome shotgun (WGS) entry which is preliminary data.</text>
</comment>
<sequence>MDWMYNNSYSIAQPTVDSWKEPYVGRYDEILYDTILSMKEEANGASFKNILPIIQSSGTGKSRLAHELAKLVVTIPVNIRSGKDRTAYPAPDIIAHSYFTTHFGDSRTLRARYLSFLIAAFLIAAEFIDELSPGKLFVDEQELAKEWREQLDADDRRTRDEFYDTVIEMARSLVASAGCEVDAERPDLDHDRKSWFILAKIQRCARLDGPQKLAGVIHSRLASGFKHPDVVALIYIDEVHSISNIRIDGYRAYDILLTAFNDLGPTEPIFMLTISTDPSVVRQGPTPMLHQPPYTELVFDQPLGDCYLFSPGTMTLEDVAHPYFMAKFGRPLFATRAKAARAKTLESVLDGTVEFAIVKLLCYGYLRSFFSKGPEEGYSAEVCLAPLCVRLNLDFDIAQRYAQELTEKMVERHMRIAYAFPGHNEYVKTAAPSEPLLAEAAAVFMNQCKRINWVQVLVAHTNSGLVKKSARGDVAARLLLTLAFDRAGDAQRGDEPGRYSAAVPVLDFLRALLAERWHDALLDSAPAGAPPLREAFRGAFVRFTHFVEHDDGAIVDVHVALAAVARGFAMHLGRAQAAVDIAVPVVMQDAVLGAEVMSYIFVQLKMEHEPVAALPRDAVDAVFDDVASAHPFIHLVMQLQPGGRAPGSDPGEAHPSHPCYRLAAYGCSPDVYGVIDKTQAERFASMARPRSSTADNTYFTPKRLAYAQRLRVGVNQGPTEQQLEEAERVEGVFVL</sequence>